<dbReference type="SMART" id="SM00160">
    <property type="entry name" value="RanBD"/>
    <property type="match status" value="3"/>
</dbReference>
<dbReference type="InterPro" id="IPR045255">
    <property type="entry name" value="RanBP1-like"/>
</dbReference>
<evidence type="ECO:0008006" key="11">
    <source>
        <dbReference type="Google" id="ProtNLM"/>
    </source>
</evidence>
<dbReference type="PROSITE" id="PS50196">
    <property type="entry name" value="RANBD1"/>
    <property type="match status" value="3"/>
</dbReference>
<protein>
    <recommendedName>
        <fullName evidence="11">E3 SUMO-protein ligase RanBP2</fullName>
    </recommendedName>
</protein>
<keyword evidence="3 5" id="KW-0863">Zinc-finger</keyword>
<evidence type="ECO:0000313" key="10">
    <source>
        <dbReference type="EMBL" id="JAS97798.1"/>
    </source>
</evidence>
<dbReference type="Pfam" id="PF00638">
    <property type="entry name" value="Ran_BP1"/>
    <property type="match status" value="3"/>
</dbReference>
<dbReference type="SUPFAM" id="SSF90209">
    <property type="entry name" value="Ran binding protein zinc finger-like"/>
    <property type="match status" value="2"/>
</dbReference>
<dbReference type="GO" id="GO:0008270">
    <property type="term" value="F:zinc ion binding"/>
    <property type="evidence" value="ECO:0007669"/>
    <property type="project" value="UniProtKB-KW"/>
</dbReference>
<evidence type="ECO:0000259" key="8">
    <source>
        <dbReference type="PROSITE" id="PS50196"/>
    </source>
</evidence>
<dbReference type="Gene3D" id="1.25.40.10">
    <property type="entry name" value="Tetratricopeptide repeat domain"/>
    <property type="match status" value="1"/>
</dbReference>
<keyword evidence="1" id="KW-0597">Phosphoprotein</keyword>
<reference evidence="10" key="1">
    <citation type="submission" date="2015-11" db="EMBL/GenBank/DDBJ databases">
        <title>De novo transcriptome assembly of four potential Pierce s Disease insect vectors from Arizona vineyards.</title>
        <authorList>
            <person name="Tassone E.E."/>
        </authorList>
    </citation>
    <scope>NUCLEOTIDE SEQUENCE</scope>
</reference>
<dbReference type="SMART" id="SM00547">
    <property type="entry name" value="ZnF_RBZ"/>
    <property type="match status" value="3"/>
</dbReference>
<accession>A0A1B6JF79</accession>
<feature type="region of interest" description="Disordered" evidence="7">
    <location>
        <begin position="1920"/>
        <end position="1963"/>
    </location>
</feature>
<feature type="compositionally biased region" description="Basic and acidic residues" evidence="7">
    <location>
        <begin position="1271"/>
        <end position="1282"/>
    </location>
</feature>
<dbReference type="Gene3D" id="4.10.1060.10">
    <property type="entry name" value="Zinc finger, RanBP2-type"/>
    <property type="match status" value="2"/>
</dbReference>
<evidence type="ECO:0000256" key="7">
    <source>
        <dbReference type="SAM" id="MobiDB-lite"/>
    </source>
</evidence>
<feature type="domain" description="RanBP2-type" evidence="9">
    <location>
        <begin position="1811"/>
        <end position="1840"/>
    </location>
</feature>
<keyword evidence="6" id="KW-0175">Coiled coil</keyword>
<dbReference type="InterPro" id="IPR001876">
    <property type="entry name" value="Znf_RanBP2"/>
</dbReference>
<gene>
    <name evidence="10" type="ORF">g.40656</name>
</gene>
<feature type="compositionally biased region" description="Low complexity" evidence="7">
    <location>
        <begin position="1946"/>
        <end position="1957"/>
    </location>
</feature>
<dbReference type="GO" id="GO:0005643">
    <property type="term" value="C:nuclear pore"/>
    <property type="evidence" value="ECO:0007669"/>
    <property type="project" value="TreeGrafter"/>
</dbReference>
<feature type="domain" description="RanBD1" evidence="8">
    <location>
        <begin position="1132"/>
        <end position="1266"/>
    </location>
</feature>
<evidence type="ECO:0000256" key="3">
    <source>
        <dbReference type="ARBA" id="ARBA00022771"/>
    </source>
</evidence>
<dbReference type="InterPro" id="IPR011990">
    <property type="entry name" value="TPR-like_helical_dom_sf"/>
</dbReference>
<evidence type="ECO:0000256" key="1">
    <source>
        <dbReference type="ARBA" id="ARBA00022553"/>
    </source>
</evidence>
<feature type="compositionally biased region" description="Polar residues" evidence="7">
    <location>
        <begin position="1408"/>
        <end position="1433"/>
    </location>
</feature>
<feature type="coiled-coil region" evidence="6">
    <location>
        <begin position="885"/>
        <end position="919"/>
    </location>
</feature>
<feature type="region of interest" description="Disordered" evidence="7">
    <location>
        <begin position="1408"/>
        <end position="1455"/>
    </location>
</feature>
<feature type="compositionally biased region" description="Low complexity" evidence="7">
    <location>
        <begin position="817"/>
        <end position="826"/>
    </location>
</feature>
<dbReference type="EMBL" id="GECU01009908">
    <property type="protein sequence ID" value="JAS97798.1"/>
    <property type="molecule type" value="Transcribed_RNA"/>
</dbReference>
<feature type="compositionally biased region" description="Polar residues" evidence="7">
    <location>
        <begin position="1922"/>
        <end position="1934"/>
    </location>
</feature>
<dbReference type="GO" id="GO:0005737">
    <property type="term" value="C:cytoplasm"/>
    <property type="evidence" value="ECO:0007669"/>
    <property type="project" value="TreeGrafter"/>
</dbReference>
<evidence type="ECO:0000256" key="5">
    <source>
        <dbReference type="PROSITE-ProRule" id="PRU00322"/>
    </source>
</evidence>
<feature type="region of interest" description="Disordered" evidence="7">
    <location>
        <begin position="1368"/>
        <end position="1395"/>
    </location>
</feature>
<feature type="region of interest" description="Disordered" evidence="7">
    <location>
        <begin position="1529"/>
        <end position="1567"/>
    </location>
</feature>
<evidence type="ECO:0000256" key="6">
    <source>
        <dbReference type="SAM" id="Coils"/>
    </source>
</evidence>
<keyword evidence="4" id="KW-0862">Zinc</keyword>
<feature type="domain" description="RanBP2-type" evidence="9">
    <location>
        <begin position="1771"/>
        <end position="1800"/>
    </location>
</feature>
<feature type="compositionally biased region" description="Acidic residues" evidence="7">
    <location>
        <begin position="2040"/>
        <end position="2052"/>
    </location>
</feature>
<dbReference type="InterPro" id="IPR000156">
    <property type="entry name" value="Ran_bind_dom"/>
</dbReference>
<dbReference type="InterPro" id="IPR036443">
    <property type="entry name" value="Znf_RanBP2_sf"/>
</dbReference>
<dbReference type="PROSITE" id="PS01358">
    <property type="entry name" value="ZF_RANBP2_1"/>
    <property type="match status" value="3"/>
</dbReference>
<dbReference type="FunFam" id="1.25.40.10:FF:000582">
    <property type="entry name" value="E3 SUMO-protein ligase RanBP2"/>
    <property type="match status" value="1"/>
</dbReference>
<dbReference type="PANTHER" id="PTHR23138">
    <property type="entry name" value="RAN BINDING PROTEIN"/>
    <property type="match status" value="1"/>
</dbReference>
<feature type="compositionally biased region" description="Polar residues" evidence="7">
    <location>
        <begin position="1370"/>
        <end position="1393"/>
    </location>
</feature>
<feature type="compositionally biased region" description="Low complexity" evidence="7">
    <location>
        <begin position="2020"/>
        <end position="2035"/>
    </location>
</feature>
<dbReference type="GO" id="GO:0005096">
    <property type="term" value="F:GTPase activator activity"/>
    <property type="evidence" value="ECO:0007669"/>
    <property type="project" value="TreeGrafter"/>
</dbReference>
<dbReference type="PANTHER" id="PTHR23138:SF87">
    <property type="entry name" value="E3 SUMO-PROTEIN LIGASE RANBP2"/>
    <property type="match status" value="1"/>
</dbReference>
<dbReference type="FunFam" id="4.10.1060.10:FF:000003">
    <property type="entry name" value="E3 SUMO-protein ligase RanBP2"/>
    <property type="match status" value="1"/>
</dbReference>
<feature type="domain" description="RanBD1" evidence="8">
    <location>
        <begin position="2056"/>
        <end position="2188"/>
    </location>
</feature>
<keyword evidence="2" id="KW-0479">Metal-binding</keyword>
<dbReference type="PROSITE" id="PS50199">
    <property type="entry name" value="ZF_RANBP2_2"/>
    <property type="match status" value="3"/>
</dbReference>
<name>A0A1B6JF79_9HEMI</name>
<evidence type="ECO:0000256" key="4">
    <source>
        <dbReference type="ARBA" id="ARBA00022833"/>
    </source>
</evidence>
<feature type="domain" description="RanBD1" evidence="8">
    <location>
        <begin position="1572"/>
        <end position="1708"/>
    </location>
</feature>
<feature type="region of interest" description="Disordered" evidence="7">
    <location>
        <begin position="813"/>
        <end position="857"/>
    </location>
</feature>
<feature type="region of interest" description="Disordered" evidence="7">
    <location>
        <begin position="1262"/>
        <end position="1296"/>
    </location>
</feature>
<dbReference type="InterPro" id="IPR011993">
    <property type="entry name" value="PH-like_dom_sf"/>
</dbReference>
<dbReference type="Pfam" id="PF00641">
    <property type="entry name" value="Zn_ribbon_RanBP"/>
    <property type="match status" value="2"/>
</dbReference>
<feature type="non-terminal residue" evidence="10">
    <location>
        <position position="2298"/>
    </location>
</feature>
<dbReference type="FunFam" id="2.30.29.30:FF:000018">
    <property type="entry name" value="E3 SUMO-protein ligase RanBP2"/>
    <property type="match status" value="3"/>
</dbReference>
<sequence length="2298" mass="257180">MFRSKKDVDRHVQDLLRKIKSENERNLRCYHIAQQYYKVQDYESAKNYISLYLSVKEDSPLAHKLHGQIWEGLGDKVRALNAYKTSLEYEANQPELVKKMCELLCEPEVVMECDRARYWCERGADLFPYDPSVFRLKEKLLKLGGKVNTRDFEDLINSEMKARPSDVSVRTRLMRLYLETGRTRAAFDHAVELEASQLFRKELTWYECFAQVCQAFADELPSQVNWQMYYTWLSVLDKVASFSLSELSIQKKLVDCVQAIFRMDQVLFKAASAVAQKDYAELYNQFIRHMTAQLCLHIATLIWKRAKREPSTWVEAKRGVSIVLFLALYPPPDTEAHWCLALKPNWKKSVLQWANDAYYRVSQAGYCLLALSKDVGDNFTLQVVNAASNNWRERTFQRIFMVLEHRTAIGTSHFVHSEYLAKVSARLPTHDTGILRTRQLVPVYEKVRETLHHLVWLGLENIKHNDKKLPPDFHTYSFTQLKMANPNLSNMSPETLSVLDVDAFLYATVLCAAAVLEQEMLSEFYSNDRPKLLPADITSLLCTQEQMNWWTSACQVNTQMFSSGTDLIQLRQQLKRGLEVIRMDGKHGLDVQLIVKLARTFEDRAAILNEKSEDYNALVNRASLYWTTAIPLLERVERNQAVRVSDSKLFDYPRKELSMAEVSSLLEEGRYFVACQLMKASQHERAIEAFKPLRSPYASFNQALIYKKLAAGELEGKPKEEITSEMRSKHVILLTKARECLNLTKERIRIEHRHPLHQTLQEHISEVETALSRIEPDPDMDYNILGTPGSLDLSMQRLGLSYQSVNLNRSDGEGNISGVSVSSVGSPGAGDMGLQPQPTPRMNGRPHRNTSTPHRHYSENRRQIGNGELVDVGQLLQVQSLHDEVKKVHEKLEFVIENINELRRDISQMKNTFSKVSDDLYIFDEAEYPEDVLNNQYQPSFVPSYTSQPQPAPSFYPPPPRGVQGTSTVTYGAPAPAQQPPVIPLIPMRMPLDPSLASYQSPQNLAFYNQGALPFAEPQHLPEFLRPNIAKPPQQPLPPPVNVVITTSDTLPTGPPPVQPTLSVTIPPQHRLGTLPTATPPAVAVTSTPPHKFQIAMPATANIPSLEKSPIVIPDEVDSDEENEVGYDPCPDFRPIIPLPKEVNVMTGEEDDDILFENRAKLFRFVEKEWKERGVGIVKILKNKVTEKVRLLMRRDQVHKVCANHLLKSDMELSMLKNSDRALVWVANDFAEEVVQLEKFCIKFKTPEEATQFSNVFNDSKIKYGQSPTKPKSETGPKKDVDNSNIANDSKIPEQSGKVTVGGFTFISPPKLKDPAIDKTKFQNEVKKDAPATPSPFAAFSFTPQKSDIPSAKINTALKQSVLTPPLFSGLSNTQNKTSSVSDTKQETPSESSPKAVVKELKLPSFQPFAQATTPSKDTSYVANTQKPSQIESTKPMFSFTSQTTPTSSFSSNKETPKSILKEPLQSISHVTTAQNNAKSSPSAKHVLFQDTPEVSPSQQTPTLTALLTGSETQVIDFAALSKINENKTQFSSDSTKSGFQGAGSQVFGSNNNRERKESEGENAEEFVPSAEFKPVIPLPELVEVKTGEESEEVLFNERAKLMRFDVGSKEWKERGIGQMKILKDPGTGVTRFLMRREQVLKVCCNHRIIQSLELKASSSSQNVWTWYAVDYSEGETKNELFAIRFKTVELAKSFKETVDKVQKQLREESTSKRSCPDSNPQEEIVSPSNVWKCQSCLFPNAAGSRTCKACSKSRSDSNNLPKLSELFRPKTGSWECKACYTVNGAKENKCVSCDSPKEKPKSLAEMFKPKVGSWECEGCLVRNDADKTICPACSTPKPGHKGDVQETSKSTDSFGSSSFTFGVKPADNKATGFSFGIKSNEETPKSSFIFGVKPSETAPTTFETPKSLTPLFNMKKETNVPPGQTSTSNTKGTTPFIFSPKSEITSSSADSTTPSSVFETKPPSTNMFKFGNLFGDSSSPASKTSFVFGAPTPESSKDVGENFAFGQSGKFEFSFSGVKPARSPSGSKSPRSPATGQDSDSEPEDEVEEEADHLVFQPVVPLPDKVPLTTGEEDEVVLYSHRAKLYRFAQGEWKERGVGDIKILRHNKTHKIRFLMRREPILKICLNHFLTAGLAFTAKDDKSWLWSAQDFSEGQLTIEQFCLRLKTPEIASEFKAAVDSAQGELEAAESLNPSSTSLDSGVATANNEVEIVYEAKVSDELREAALKLHLPPNFYSYLTATPCPGCVGCQSDTEDEEDHKQQTTNSPVFKLLPTTVSSSPVITTTVSQPFTFTFTTT</sequence>
<dbReference type="SUPFAM" id="SSF48452">
    <property type="entry name" value="TPR-like"/>
    <property type="match status" value="1"/>
</dbReference>
<dbReference type="SUPFAM" id="SSF50729">
    <property type="entry name" value="PH domain-like"/>
    <property type="match status" value="3"/>
</dbReference>
<dbReference type="Gene3D" id="2.30.29.30">
    <property type="entry name" value="Pleckstrin-homology domain (PH domain)/Phosphotyrosine-binding domain (PTB)"/>
    <property type="match status" value="3"/>
</dbReference>
<organism evidence="10">
    <name type="scientific">Homalodisca liturata</name>
    <dbReference type="NCBI Taxonomy" id="320908"/>
    <lineage>
        <taxon>Eukaryota</taxon>
        <taxon>Metazoa</taxon>
        <taxon>Ecdysozoa</taxon>
        <taxon>Arthropoda</taxon>
        <taxon>Hexapoda</taxon>
        <taxon>Insecta</taxon>
        <taxon>Pterygota</taxon>
        <taxon>Neoptera</taxon>
        <taxon>Paraneoptera</taxon>
        <taxon>Hemiptera</taxon>
        <taxon>Auchenorrhyncha</taxon>
        <taxon>Membracoidea</taxon>
        <taxon>Cicadellidae</taxon>
        <taxon>Cicadellinae</taxon>
        <taxon>Proconiini</taxon>
        <taxon>Homalodisca</taxon>
    </lineage>
</organism>
<feature type="domain" description="RanBP2-type" evidence="9">
    <location>
        <begin position="1728"/>
        <end position="1757"/>
    </location>
</feature>
<proteinExistence type="predicted"/>
<evidence type="ECO:0000259" key="9">
    <source>
        <dbReference type="PROSITE" id="PS50199"/>
    </source>
</evidence>
<feature type="region of interest" description="Disordered" evidence="7">
    <location>
        <begin position="2017"/>
        <end position="2055"/>
    </location>
</feature>
<evidence type="ECO:0000256" key="2">
    <source>
        <dbReference type="ARBA" id="ARBA00022723"/>
    </source>
</evidence>
<feature type="compositionally biased region" description="Low complexity" evidence="7">
    <location>
        <begin position="1438"/>
        <end position="1452"/>
    </location>
</feature>
<feature type="compositionally biased region" description="Polar residues" evidence="7">
    <location>
        <begin position="1529"/>
        <end position="1552"/>
    </location>
</feature>